<keyword evidence="3" id="KW-1185">Reference proteome</keyword>
<protein>
    <submittedName>
        <fullName evidence="2">Uncharacterized protein</fullName>
    </submittedName>
</protein>
<dbReference type="OrthoDB" id="821805at2"/>
<sequence length="227" mass="26294">MIHFFRKIRYQLFTKTLPSGQAGKFSKYLLYALGEIILVVIGILIALKINNLNNQQILNKAEVTSYQSIKNQVIEDKAELTQVKEINNYLKKTYQRANKIIEEQDFNKADSLALMAMGLSLYSDFHSSGHIYETLVNSGDIKLLKNTEISSKLQKLEITYINVNNLEDIHWEIIINELSPLLRGVINYNTKKPVQAKKLFEVEIQNYFVENIYLTIRKDLAYTKALR</sequence>
<proteinExistence type="predicted"/>
<name>A0A4Y8AUK6_9FLAO</name>
<dbReference type="Pfam" id="PF19578">
    <property type="entry name" value="DUF6090"/>
    <property type="match status" value="1"/>
</dbReference>
<keyword evidence="1" id="KW-0812">Transmembrane</keyword>
<keyword evidence="1" id="KW-1133">Transmembrane helix</keyword>
<dbReference type="RefSeq" id="WP_134247888.1">
    <property type="nucleotide sequence ID" value="NZ_SNQI01000002.1"/>
</dbReference>
<gene>
    <name evidence="2" type="ORF">E2488_08405</name>
</gene>
<dbReference type="AlphaFoldDB" id="A0A4Y8AUK6"/>
<comment type="caution">
    <text evidence="2">The sequence shown here is derived from an EMBL/GenBank/DDBJ whole genome shotgun (WGS) entry which is preliminary data.</text>
</comment>
<accession>A0A4Y8AUK6</accession>
<evidence type="ECO:0000313" key="3">
    <source>
        <dbReference type="Proteomes" id="UP000298517"/>
    </source>
</evidence>
<dbReference type="InterPro" id="IPR045749">
    <property type="entry name" value="DUF6090"/>
</dbReference>
<feature type="transmembrane region" description="Helical" evidence="1">
    <location>
        <begin position="28"/>
        <end position="47"/>
    </location>
</feature>
<evidence type="ECO:0000313" key="2">
    <source>
        <dbReference type="EMBL" id="TEW75518.1"/>
    </source>
</evidence>
<dbReference type="Proteomes" id="UP000298517">
    <property type="component" value="Unassembled WGS sequence"/>
</dbReference>
<reference evidence="2 3" key="1">
    <citation type="journal article" date="2011" name="J. Microbiol.">
        <title>Gramella jeungdoensis sp. nov., isolated from a solar saltern in Korea.</title>
        <authorList>
            <person name="Joung Y."/>
            <person name="Kim H."/>
            <person name="Jang T."/>
            <person name="Ahn T.S."/>
            <person name="Joh K."/>
        </authorList>
    </citation>
    <scope>NUCLEOTIDE SEQUENCE [LARGE SCALE GENOMIC DNA]</scope>
    <source>
        <strain evidence="2 3">KCTC 23123</strain>
    </source>
</reference>
<dbReference type="EMBL" id="SNQI01000002">
    <property type="protein sequence ID" value="TEW75518.1"/>
    <property type="molecule type" value="Genomic_DNA"/>
</dbReference>
<evidence type="ECO:0000256" key="1">
    <source>
        <dbReference type="SAM" id="Phobius"/>
    </source>
</evidence>
<keyword evidence="1" id="KW-0472">Membrane</keyword>
<organism evidence="2 3">
    <name type="scientific">Gramella jeungdoensis</name>
    <dbReference type="NCBI Taxonomy" id="708091"/>
    <lineage>
        <taxon>Bacteria</taxon>
        <taxon>Pseudomonadati</taxon>
        <taxon>Bacteroidota</taxon>
        <taxon>Flavobacteriia</taxon>
        <taxon>Flavobacteriales</taxon>
        <taxon>Flavobacteriaceae</taxon>
        <taxon>Christiangramia</taxon>
    </lineage>
</organism>